<sequence length="350" mass="38324">MFKELTRANIKQLRPYSAVEVPCRVKLDANEAPYGLAPGMLTVQTNRYPDPEARELRRHLAQTLDVATENIILGNGSDEIIYHLITALGGPVLYPAPTFVMYGIIAQTLAEASVPVPLGYNFDLNANAMIEAIRRENPRLIFLSSPNNPTGNSFNQDVIIEILRQSKGIVVVDEAYQPYSTIPSVISMIPNYKNLYVMRTLSKVGLAALRVGLLVGAAEGIEELNKVRLPYNVNALSQSMALMALKDGGLIEQNIRTVFAERQRLWQGLAHMDGITAYPSDANFILIKTDSAKTLHQSLLRDGILVKDMTSVLEDCLRITIGKPEENTELLNAMEGVSEGAAPPGSVPPA</sequence>
<comment type="subunit">
    <text evidence="4 11">Homodimer.</text>
</comment>
<protein>
    <recommendedName>
        <fullName evidence="11">Histidinol-phosphate aminotransferase</fullName>
        <ecNumber evidence="11">2.6.1.9</ecNumber>
    </recommendedName>
    <alternativeName>
        <fullName evidence="11">Imidazole acetol-phosphate transaminase</fullName>
    </alternativeName>
</protein>
<dbReference type="AlphaFoldDB" id="A0A0F3H1S4"/>
<gene>
    <name evidence="11" type="primary">hisC</name>
    <name evidence="13" type="ORF">MBAV_000942</name>
</gene>
<comment type="caution">
    <text evidence="13">The sequence shown here is derived from an EMBL/GenBank/DDBJ whole genome shotgun (WGS) entry which is preliminary data.</text>
</comment>
<dbReference type="PANTHER" id="PTHR42885:SF2">
    <property type="entry name" value="HISTIDINOL-PHOSPHATE AMINOTRANSFERASE"/>
    <property type="match status" value="1"/>
</dbReference>
<dbReference type="PATRIC" id="fig|29290.4.peg.1241"/>
<evidence type="ECO:0000256" key="10">
    <source>
        <dbReference type="ARBA" id="ARBA00047481"/>
    </source>
</evidence>
<feature type="domain" description="Aminotransferase class I/classII large" evidence="12">
    <location>
        <begin position="44"/>
        <end position="333"/>
    </location>
</feature>
<dbReference type="SUPFAM" id="SSF53383">
    <property type="entry name" value="PLP-dependent transferases"/>
    <property type="match status" value="1"/>
</dbReference>
<evidence type="ECO:0000256" key="5">
    <source>
        <dbReference type="ARBA" id="ARBA00022576"/>
    </source>
</evidence>
<keyword evidence="8 11" id="KW-0663">Pyridoxal phosphate</keyword>
<dbReference type="GO" id="GO:0004400">
    <property type="term" value="F:histidinol-phosphate transaminase activity"/>
    <property type="evidence" value="ECO:0007669"/>
    <property type="project" value="UniProtKB-UniRule"/>
</dbReference>
<dbReference type="InterPro" id="IPR015424">
    <property type="entry name" value="PyrdxlP-dep_Trfase"/>
</dbReference>
<keyword evidence="5 11" id="KW-0032">Aminotransferase</keyword>
<organism evidence="13 14">
    <name type="scientific">Candidatus Magnetobacterium bavaricum</name>
    <dbReference type="NCBI Taxonomy" id="29290"/>
    <lineage>
        <taxon>Bacteria</taxon>
        <taxon>Pseudomonadati</taxon>
        <taxon>Nitrospirota</taxon>
        <taxon>Thermodesulfovibrionia</taxon>
        <taxon>Thermodesulfovibrionales</taxon>
        <taxon>Candidatus Magnetobacteriaceae</taxon>
        <taxon>Candidatus Magnetobacterium</taxon>
    </lineage>
</organism>
<dbReference type="Proteomes" id="UP000033423">
    <property type="component" value="Unassembled WGS sequence"/>
</dbReference>
<accession>A0A0F3H1S4</accession>
<evidence type="ECO:0000256" key="1">
    <source>
        <dbReference type="ARBA" id="ARBA00001933"/>
    </source>
</evidence>
<keyword evidence="6 11" id="KW-0028">Amino-acid biosynthesis</keyword>
<dbReference type="InterPro" id="IPR015421">
    <property type="entry name" value="PyrdxlP-dep_Trfase_major"/>
</dbReference>
<dbReference type="InterPro" id="IPR004839">
    <property type="entry name" value="Aminotransferase_I/II_large"/>
</dbReference>
<dbReference type="CDD" id="cd00609">
    <property type="entry name" value="AAT_like"/>
    <property type="match status" value="1"/>
</dbReference>
<dbReference type="HAMAP" id="MF_01023">
    <property type="entry name" value="HisC_aminotrans_2"/>
    <property type="match status" value="1"/>
</dbReference>
<dbReference type="UniPathway" id="UPA00031">
    <property type="reaction ID" value="UER00012"/>
</dbReference>
<evidence type="ECO:0000313" key="13">
    <source>
        <dbReference type="EMBL" id="KJU86863.1"/>
    </source>
</evidence>
<comment type="pathway">
    <text evidence="2 11">Amino-acid biosynthesis; L-histidine biosynthesis; L-histidine from 5-phospho-alpha-D-ribose 1-diphosphate: step 7/9.</text>
</comment>
<evidence type="ECO:0000259" key="12">
    <source>
        <dbReference type="Pfam" id="PF00155"/>
    </source>
</evidence>
<name>A0A0F3H1S4_9BACT</name>
<dbReference type="Pfam" id="PF00155">
    <property type="entry name" value="Aminotran_1_2"/>
    <property type="match status" value="1"/>
</dbReference>
<comment type="cofactor">
    <cofactor evidence="1 11">
        <name>pyridoxal 5'-phosphate</name>
        <dbReference type="ChEBI" id="CHEBI:597326"/>
    </cofactor>
</comment>
<keyword evidence="9 11" id="KW-0368">Histidine biosynthesis</keyword>
<dbReference type="NCBIfam" id="TIGR01141">
    <property type="entry name" value="hisC"/>
    <property type="match status" value="1"/>
</dbReference>
<evidence type="ECO:0000256" key="7">
    <source>
        <dbReference type="ARBA" id="ARBA00022679"/>
    </source>
</evidence>
<evidence type="ECO:0000256" key="6">
    <source>
        <dbReference type="ARBA" id="ARBA00022605"/>
    </source>
</evidence>
<dbReference type="Gene3D" id="3.90.1150.10">
    <property type="entry name" value="Aspartate Aminotransferase, domain 1"/>
    <property type="match status" value="1"/>
</dbReference>
<dbReference type="PANTHER" id="PTHR42885">
    <property type="entry name" value="HISTIDINOL-PHOSPHATE AMINOTRANSFERASE-RELATED"/>
    <property type="match status" value="1"/>
</dbReference>
<reference evidence="13 14" key="1">
    <citation type="submission" date="2015-02" db="EMBL/GenBank/DDBJ databases">
        <title>Single-cell genomics of uncultivated deep-branching MTB reveals a conserved set of magnetosome genes.</title>
        <authorList>
            <person name="Kolinko S."/>
            <person name="Richter M."/>
            <person name="Glockner F.O."/>
            <person name="Brachmann A."/>
            <person name="Schuler D."/>
        </authorList>
    </citation>
    <scope>NUCLEOTIDE SEQUENCE [LARGE SCALE GENOMIC DNA]</scope>
    <source>
        <strain evidence="13">TM-1</strain>
    </source>
</reference>
<dbReference type="Gene3D" id="3.40.640.10">
    <property type="entry name" value="Type I PLP-dependent aspartate aminotransferase-like (Major domain)"/>
    <property type="match status" value="1"/>
</dbReference>
<dbReference type="EC" id="2.6.1.9" evidence="11"/>
<evidence type="ECO:0000256" key="2">
    <source>
        <dbReference type="ARBA" id="ARBA00005011"/>
    </source>
</evidence>
<dbReference type="EMBL" id="LACI01000429">
    <property type="protein sequence ID" value="KJU86863.1"/>
    <property type="molecule type" value="Genomic_DNA"/>
</dbReference>
<evidence type="ECO:0000256" key="4">
    <source>
        <dbReference type="ARBA" id="ARBA00011738"/>
    </source>
</evidence>
<dbReference type="GO" id="GO:0000105">
    <property type="term" value="P:L-histidine biosynthetic process"/>
    <property type="evidence" value="ECO:0007669"/>
    <property type="project" value="UniProtKB-UniRule"/>
</dbReference>
<evidence type="ECO:0000313" key="14">
    <source>
        <dbReference type="Proteomes" id="UP000033423"/>
    </source>
</evidence>
<proteinExistence type="inferred from homology"/>
<evidence type="ECO:0000256" key="11">
    <source>
        <dbReference type="HAMAP-Rule" id="MF_01023"/>
    </source>
</evidence>
<comment type="similarity">
    <text evidence="3 11">Belongs to the class-II pyridoxal-phosphate-dependent aminotransferase family. Histidinol-phosphate aminotransferase subfamily.</text>
</comment>
<dbReference type="GO" id="GO:0030170">
    <property type="term" value="F:pyridoxal phosphate binding"/>
    <property type="evidence" value="ECO:0007669"/>
    <property type="project" value="InterPro"/>
</dbReference>
<evidence type="ECO:0000256" key="3">
    <source>
        <dbReference type="ARBA" id="ARBA00007970"/>
    </source>
</evidence>
<dbReference type="InterPro" id="IPR015422">
    <property type="entry name" value="PyrdxlP-dep_Trfase_small"/>
</dbReference>
<evidence type="ECO:0000256" key="8">
    <source>
        <dbReference type="ARBA" id="ARBA00022898"/>
    </source>
</evidence>
<feature type="modified residue" description="N6-(pyridoxal phosphate)lysine" evidence="11">
    <location>
        <position position="203"/>
    </location>
</feature>
<comment type="catalytic activity">
    <reaction evidence="10 11">
        <text>L-histidinol phosphate + 2-oxoglutarate = 3-(imidazol-4-yl)-2-oxopropyl phosphate + L-glutamate</text>
        <dbReference type="Rhea" id="RHEA:23744"/>
        <dbReference type="ChEBI" id="CHEBI:16810"/>
        <dbReference type="ChEBI" id="CHEBI:29985"/>
        <dbReference type="ChEBI" id="CHEBI:57766"/>
        <dbReference type="ChEBI" id="CHEBI:57980"/>
        <dbReference type="EC" id="2.6.1.9"/>
    </reaction>
</comment>
<dbReference type="InterPro" id="IPR005861">
    <property type="entry name" value="HisP_aminotrans"/>
</dbReference>
<evidence type="ECO:0000256" key="9">
    <source>
        <dbReference type="ARBA" id="ARBA00023102"/>
    </source>
</evidence>
<keyword evidence="14" id="KW-1185">Reference proteome</keyword>
<keyword evidence="7 11" id="KW-0808">Transferase</keyword>